<feature type="transmembrane region" description="Helical" evidence="4">
    <location>
        <begin position="258"/>
        <end position="277"/>
    </location>
</feature>
<dbReference type="PANTHER" id="PTHR44196:SF1">
    <property type="entry name" value="DEHYDROGENASE_REDUCTASE SDR FAMILY MEMBER 7B"/>
    <property type="match status" value="1"/>
</dbReference>
<evidence type="ECO:0000256" key="2">
    <source>
        <dbReference type="ARBA" id="ARBA00023002"/>
    </source>
</evidence>
<dbReference type="GO" id="GO:0016491">
    <property type="term" value="F:oxidoreductase activity"/>
    <property type="evidence" value="ECO:0007669"/>
    <property type="project" value="UniProtKB-KW"/>
</dbReference>
<name>A0A6B0YQY1_9CHLR</name>
<evidence type="ECO:0000256" key="1">
    <source>
        <dbReference type="ARBA" id="ARBA00006484"/>
    </source>
</evidence>
<comment type="similarity">
    <text evidence="1 3">Belongs to the short-chain dehydrogenases/reductases (SDR) family.</text>
</comment>
<keyword evidence="4" id="KW-0472">Membrane</keyword>
<keyword evidence="2" id="KW-0560">Oxidoreductase</keyword>
<dbReference type="AlphaFoldDB" id="A0A6B0YQY1"/>
<reference evidence="5" key="1">
    <citation type="submission" date="2019-09" db="EMBL/GenBank/DDBJ databases">
        <title>Characterisation of the sponge microbiome using genome-centric metagenomics.</title>
        <authorList>
            <person name="Engelberts J.P."/>
            <person name="Robbins S.J."/>
            <person name="De Goeij J.M."/>
            <person name="Aranda M."/>
            <person name="Bell S.C."/>
            <person name="Webster N.S."/>
        </authorList>
    </citation>
    <scope>NUCLEOTIDE SEQUENCE</scope>
    <source>
        <strain evidence="5">SB0664_bin_27</strain>
    </source>
</reference>
<sequence length="293" mass="31734">MKNNSSRSQDFEKGNLRGKVAIVTGASRGIGEAISDALAEEGCRLVLAARSKDRLEEVAGGLRQRYGVEVLTLPTDMSDEDQARGLIETAASHFGGVDILVNNAGMGIYGTVDELHLDDLRNVFEVNFFGPLAALQAAVPIMRRSGGGTIVNVSSIVGKFPQPLGGGYTATKFALQGASGAARAELKRDNIDVVLVCPGLTDTEFSQHSRISVPGAEHRQGERHSLGQGVNPARVGRRTVTAIRRGEREVYITLFDRALVWIALHFPGLFQLGLVYVTRYRRRRFEEGGLSDE</sequence>
<dbReference type="SUPFAM" id="SSF51735">
    <property type="entry name" value="NAD(P)-binding Rossmann-fold domains"/>
    <property type="match status" value="1"/>
</dbReference>
<dbReference type="PRINTS" id="PR00081">
    <property type="entry name" value="GDHRDH"/>
</dbReference>
<dbReference type="PANTHER" id="PTHR44196">
    <property type="entry name" value="DEHYDROGENASE/REDUCTASE SDR FAMILY MEMBER 7B"/>
    <property type="match status" value="1"/>
</dbReference>
<accession>A0A6B0YQY1</accession>
<dbReference type="InterPro" id="IPR002347">
    <property type="entry name" value="SDR_fam"/>
</dbReference>
<dbReference type="PRINTS" id="PR00080">
    <property type="entry name" value="SDRFAMILY"/>
</dbReference>
<evidence type="ECO:0000256" key="4">
    <source>
        <dbReference type="SAM" id="Phobius"/>
    </source>
</evidence>
<dbReference type="GO" id="GO:0016020">
    <property type="term" value="C:membrane"/>
    <property type="evidence" value="ECO:0007669"/>
    <property type="project" value="TreeGrafter"/>
</dbReference>
<organism evidence="5">
    <name type="scientific">Caldilineaceae bacterium SB0664_bin_27</name>
    <dbReference type="NCBI Taxonomy" id="2605260"/>
    <lineage>
        <taxon>Bacteria</taxon>
        <taxon>Bacillati</taxon>
        <taxon>Chloroflexota</taxon>
        <taxon>Caldilineae</taxon>
        <taxon>Caldilineales</taxon>
        <taxon>Caldilineaceae</taxon>
    </lineage>
</organism>
<dbReference type="FunFam" id="3.40.50.720:FF:000084">
    <property type="entry name" value="Short-chain dehydrogenase reductase"/>
    <property type="match status" value="1"/>
</dbReference>
<dbReference type="Pfam" id="PF00106">
    <property type="entry name" value="adh_short"/>
    <property type="match status" value="1"/>
</dbReference>
<dbReference type="EMBL" id="VXRG01000067">
    <property type="protein sequence ID" value="MXY93380.1"/>
    <property type="molecule type" value="Genomic_DNA"/>
</dbReference>
<evidence type="ECO:0000313" key="5">
    <source>
        <dbReference type="EMBL" id="MXY93380.1"/>
    </source>
</evidence>
<gene>
    <name evidence="5" type="ORF">F4Y42_08030</name>
</gene>
<dbReference type="InterPro" id="IPR036291">
    <property type="entry name" value="NAD(P)-bd_dom_sf"/>
</dbReference>
<evidence type="ECO:0000256" key="3">
    <source>
        <dbReference type="RuleBase" id="RU000363"/>
    </source>
</evidence>
<dbReference type="Gene3D" id="3.40.50.720">
    <property type="entry name" value="NAD(P)-binding Rossmann-like Domain"/>
    <property type="match status" value="1"/>
</dbReference>
<comment type="caution">
    <text evidence="5">The sequence shown here is derived from an EMBL/GenBank/DDBJ whole genome shotgun (WGS) entry which is preliminary data.</text>
</comment>
<protein>
    <submittedName>
        <fullName evidence="5">SDR family NAD(P)-dependent oxidoreductase</fullName>
    </submittedName>
</protein>
<keyword evidence="4" id="KW-1133">Transmembrane helix</keyword>
<keyword evidence="4" id="KW-0812">Transmembrane</keyword>
<proteinExistence type="inferred from homology"/>